<keyword evidence="1" id="KW-0732">Signal</keyword>
<feature type="signal peptide" evidence="1">
    <location>
        <begin position="1"/>
        <end position="20"/>
    </location>
</feature>
<dbReference type="Proteomes" id="UP000663508">
    <property type="component" value="Chromosome"/>
</dbReference>
<evidence type="ECO:0000256" key="1">
    <source>
        <dbReference type="SAM" id="SignalP"/>
    </source>
</evidence>
<name>A0A8H9C3K8_9HYPH</name>
<reference evidence="2" key="1">
    <citation type="submission" date="2020-11" db="EMBL/GenBank/DDBJ databases">
        <title>Complete genome sequence of a novel pathogenic Methylobacterium strain isolated from rice in Vietnam.</title>
        <authorList>
            <person name="Lai K."/>
            <person name="Okazaki S."/>
            <person name="Higashi K."/>
            <person name="Mori H."/>
            <person name="Toyoda A."/>
            <person name="Kurokawa K."/>
        </authorList>
    </citation>
    <scope>NUCLEOTIDE SEQUENCE</scope>
    <source>
        <strain evidence="2">VL1</strain>
    </source>
</reference>
<feature type="chain" id="PRO_5034954768" evidence="1">
    <location>
        <begin position="21"/>
        <end position="140"/>
    </location>
</feature>
<proteinExistence type="predicted"/>
<dbReference type="KEGG" id="mind:mvi_03190"/>
<accession>A0A8H9C3K8</accession>
<dbReference type="RefSeq" id="WP_207181081.1">
    <property type="nucleotide sequence ID" value="NZ_AP024145.1"/>
</dbReference>
<dbReference type="AlphaFoldDB" id="A0A8H9C3K8"/>
<evidence type="ECO:0000313" key="3">
    <source>
        <dbReference type="Proteomes" id="UP000663508"/>
    </source>
</evidence>
<protein>
    <submittedName>
        <fullName evidence="2">Uncharacterized protein</fullName>
    </submittedName>
</protein>
<organism evidence="2 3">
    <name type="scientific">Methylobacterium indicum</name>
    <dbReference type="NCBI Taxonomy" id="1775910"/>
    <lineage>
        <taxon>Bacteria</taxon>
        <taxon>Pseudomonadati</taxon>
        <taxon>Pseudomonadota</taxon>
        <taxon>Alphaproteobacteria</taxon>
        <taxon>Hyphomicrobiales</taxon>
        <taxon>Methylobacteriaceae</taxon>
        <taxon>Methylobacterium</taxon>
    </lineage>
</organism>
<dbReference type="EMBL" id="AP024145">
    <property type="protein sequence ID" value="BCM81858.1"/>
    <property type="molecule type" value="Genomic_DNA"/>
</dbReference>
<sequence length="140" mass="14062">MRPAVFPFLAAWLLAGAAFAAPAAAQDAASERAVAEPAAVTEPGAPLLLRIRPRDEVPPDGSGDETAVAAREAEAARLAAVARAAAAREAFEARITARANRAIASVCTGCLGPVPPSVALAPPDAAAVPVRPIPVAMTEP</sequence>
<gene>
    <name evidence="2" type="ORF">mvi_03190</name>
</gene>
<evidence type="ECO:0000313" key="2">
    <source>
        <dbReference type="EMBL" id="BCM81858.1"/>
    </source>
</evidence>